<organism evidence="4 5">
    <name type="scientific">Sesamum angolense</name>
    <dbReference type="NCBI Taxonomy" id="2727404"/>
    <lineage>
        <taxon>Eukaryota</taxon>
        <taxon>Viridiplantae</taxon>
        <taxon>Streptophyta</taxon>
        <taxon>Embryophyta</taxon>
        <taxon>Tracheophyta</taxon>
        <taxon>Spermatophyta</taxon>
        <taxon>Magnoliopsida</taxon>
        <taxon>eudicotyledons</taxon>
        <taxon>Gunneridae</taxon>
        <taxon>Pentapetalae</taxon>
        <taxon>asterids</taxon>
        <taxon>lamiids</taxon>
        <taxon>Lamiales</taxon>
        <taxon>Pedaliaceae</taxon>
        <taxon>Sesamum</taxon>
    </lineage>
</organism>
<comment type="caution">
    <text evidence="4">The sequence shown here is derived from an EMBL/GenBank/DDBJ whole genome shotgun (WGS) entry which is preliminary data.</text>
</comment>
<gene>
    <name evidence="4" type="ORF">Sango_1704500</name>
</gene>
<dbReference type="NCBIfam" id="TIGR00756">
    <property type="entry name" value="PPR"/>
    <property type="match status" value="1"/>
</dbReference>
<keyword evidence="2" id="KW-0677">Repeat</keyword>
<evidence type="ECO:0000256" key="1">
    <source>
        <dbReference type="ARBA" id="ARBA00007626"/>
    </source>
</evidence>
<dbReference type="Pfam" id="PF13812">
    <property type="entry name" value="PPR_3"/>
    <property type="match status" value="1"/>
</dbReference>
<sequence>MVQLFSPKASILMRCQRGLIKKTRLLCISVKSQQYSRSPAESEATAAEIDKILKHNNWQFLLESSHITQRLNADVVHSVLQRTNVSVHPRRLVDFFNWSNRHLGTSQNLHSYSILALVLCSSNLYAPAVNVLGKMVDARVSVSDVLDSILNLYNGCSRFRSRPVVFELLIDVYRKKAMWSEAVTVFLGVKGGDFRISLLCCNSLLKDLLKCNSMELFWKVYREMLERKIDFDVYTYVSVITAYCKVGKGREAKRVLFEMEENGCDPNLIAYNVIIRGFVWQRSL</sequence>
<dbReference type="EMBL" id="JACGWL010000009">
    <property type="protein sequence ID" value="KAK4395502.1"/>
    <property type="molecule type" value="Genomic_DNA"/>
</dbReference>
<reference evidence="4" key="2">
    <citation type="journal article" date="2024" name="Plant">
        <title>Genomic evolution and insights into agronomic trait innovations of Sesamum species.</title>
        <authorList>
            <person name="Miao H."/>
            <person name="Wang L."/>
            <person name="Qu L."/>
            <person name="Liu H."/>
            <person name="Sun Y."/>
            <person name="Le M."/>
            <person name="Wang Q."/>
            <person name="Wei S."/>
            <person name="Zheng Y."/>
            <person name="Lin W."/>
            <person name="Duan Y."/>
            <person name="Cao H."/>
            <person name="Xiong S."/>
            <person name="Wang X."/>
            <person name="Wei L."/>
            <person name="Li C."/>
            <person name="Ma Q."/>
            <person name="Ju M."/>
            <person name="Zhao R."/>
            <person name="Li G."/>
            <person name="Mu C."/>
            <person name="Tian Q."/>
            <person name="Mei H."/>
            <person name="Zhang T."/>
            <person name="Gao T."/>
            <person name="Zhang H."/>
        </authorList>
    </citation>
    <scope>NUCLEOTIDE SEQUENCE</scope>
    <source>
        <strain evidence="4">K16</strain>
    </source>
</reference>
<reference evidence="4" key="1">
    <citation type="submission" date="2020-06" db="EMBL/GenBank/DDBJ databases">
        <authorList>
            <person name="Li T."/>
            <person name="Hu X."/>
            <person name="Zhang T."/>
            <person name="Song X."/>
            <person name="Zhang H."/>
            <person name="Dai N."/>
            <person name="Sheng W."/>
            <person name="Hou X."/>
            <person name="Wei L."/>
        </authorList>
    </citation>
    <scope>NUCLEOTIDE SEQUENCE</scope>
    <source>
        <strain evidence="4">K16</strain>
        <tissue evidence="4">Leaf</tissue>
    </source>
</reference>
<keyword evidence="5" id="KW-1185">Reference proteome</keyword>
<evidence type="ECO:0000313" key="5">
    <source>
        <dbReference type="Proteomes" id="UP001289374"/>
    </source>
</evidence>
<comment type="similarity">
    <text evidence="1">Belongs to the PPR family. P subfamily.</text>
</comment>
<evidence type="ECO:0000256" key="3">
    <source>
        <dbReference type="PROSITE-ProRule" id="PRU00708"/>
    </source>
</evidence>
<dbReference type="PANTHER" id="PTHR47447">
    <property type="entry name" value="OS03G0856100 PROTEIN"/>
    <property type="match status" value="1"/>
</dbReference>
<dbReference type="AlphaFoldDB" id="A0AAE1WLR9"/>
<dbReference type="PROSITE" id="PS51375">
    <property type="entry name" value="PPR"/>
    <property type="match status" value="1"/>
</dbReference>
<accession>A0AAE1WLR9</accession>
<feature type="repeat" description="PPR" evidence="3">
    <location>
        <begin position="232"/>
        <end position="266"/>
    </location>
</feature>
<dbReference type="Proteomes" id="UP001289374">
    <property type="component" value="Unassembled WGS sequence"/>
</dbReference>
<dbReference type="InterPro" id="IPR011990">
    <property type="entry name" value="TPR-like_helical_dom_sf"/>
</dbReference>
<dbReference type="PANTHER" id="PTHR47447:SF23">
    <property type="entry name" value="PENTACOTRIPEPTIDE-REPEAT REGION OF PRORP DOMAIN-CONTAINING PROTEIN"/>
    <property type="match status" value="1"/>
</dbReference>
<proteinExistence type="inferred from homology"/>
<evidence type="ECO:0000256" key="2">
    <source>
        <dbReference type="ARBA" id="ARBA00022737"/>
    </source>
</evidence>
<protein>
    <submittedName>
        <fullName evidence="4">Pentatricopeptide repeat-containing protein, mitochondrial</fullName>
    </submittedName>
</protein>
<dbReference type="InterPro" id="IPR002885">
    <property type="entry name" value="PPR_rpt"/>
</dbReference>
<evidence type="ECO:0000313" key="4">
    <source>
        <dbReference type="EMBL" id="KAK4395502.1"/>
    </source>
</evidence>
<dbReference type="Gene3D" id="1.25.40.10">
    <property type="entry name" value="Tetratricopeptide repeat domain"/>
    <property type="match status" value="2"/>
</dbReference>
<name>A0AAE1WLR9_9LAMI</name>